<proteinExistence type="inferred from homology"/>
<feature type="transmembrane region" description="Helical" evidence="10">
    <location>
        <begin position="457"/>
        <end position="476"/>
    </location>
</feature>
<dbReference type="Pfam" id="PF03023">
    <property type="entry name" value="MurJ"/>
    <property type="match status" value="1"/>
</dbReference>
<evidence type="ECO:0000256" key="3">
    <source>
        <dbReference type="ARBA" id="ARBA00022692"/>
    </source>
</evidence>
<keyword evidence="10 11" id="KW-0813">Transport</keyword>
<evidence type="ECO:0000256" key="1">
    <source>
        <dbReference type="ARBA" id="ARBA00004651"/>
    </source>
</evidence>
<keyword evidence="5 10" id="KW-0573">Peptidoglycan synthesis</keyword>
<evidence type="ECO:0000256" key="4">
    <source>
        <dbReference type="ARBA" id="ARBA00022960"/>
    </source>
</evidence>
<organism evidence="12 13">
    <name type="scientific">Bdellovibrio bacteriovorus</name>
    <dbReference type="NCBI Taxonomy" id="959"/>
    <lineage>
        <taxon>Bacteria</taxon>
        <taxon>Pseudomonadati</taxon>
        <taxon>Bdellovibrionota</taxon>
        <taxon>Bdellovibrionia</taxon>
        <taxon>Bdellovibrionales</taxon>
        <taxon>Pseudobdellovibrionaceae</taxon>
        <taxon>Bdellovibrio</taxon>
    </lineage>
</organism>
<sequence>MSDNASGLKEDRKKVLKRAFSMATGTLTSRILGLLRDMALGALFDRMVTDAWTAAFRLPNLFRRLFGEGSLSVSFIPVFMQAQGEDASGVRARNLINGLYTFFLIAFGVLALWGILRTEDVFQLLVTDIYTQNLEKWELTLRMGRIMFGFVFFVCLYAYFMGILNALGSFGLPALAAALLNISMLVFTFMPAAWFPQIGDGLAWGVLVGGLMQAALLWWALKSRGYLPRLQISFWSPDVAKVLRSMIPGLAGMGLAQFSTLVNLHFASSLSEGSISYIYWADRLLELPLSLISVSLGAAVLPTLSEFAARKDTKLFKEASQESFLMNLFLAWPASLGLFFLAQPIVEVLFYRGQFSMSDVLATTTVLKVYAISLLVVSCSRVLMPLYYATQNTWYPAAVSVLSLAVHIALAPWLMQTHGLQGLVVASLLGASINMLLLLTGLPFWKLSFNWDGVLQSIVKMTAAGVGMVFVLKTYSLVSSEMEKGPQMLALFVAILAAAAIYFAIAALLKSPEFSKIRPLFRRGL</sequence>
<feature type="transmembrane region" description="Helical" evidence="10">
    <location>
        <begin position="146"/>
        <end position="167"/>
    </location>
</feature>
<feature type="transmembrane region" description="Helical" evidence="10">
    <location>
        <begin position="394"/>
        <end position="414"/>
    </location>
</feature>
<dbReference type="PANTHER" id="PTHR47019:SF1">
    <property type="entry name" value="LIPID II FLIPPASE MURJ"/>
    <property type="match status" value="1"/>
</dbReference>
<dbReference type="GO" id="GO:0015648">
    <property type="term" value="F:lipid-linked peptidoglycan transporter activity"/>
    <property type="evidence" value="ECO:0007669"/>
    <property type="project" value="UniProtKB-UniRule"/>
</dbReference>
<comment type="subcellular location">
    <subcellularLocation>
        <location evidence="1 10">Cell membrane</location>
        <topology evidence="1 10">Multi-pass membrane protein</topology>
    </subcellularLocation>
</comment>
<reference evidence="12 13" key="1">
    <citation type="submission" date="2016-03" db="EMBL/GenBank/DDBJ databases">
        <authorList>
            <person name="Ploux O."/>
        </authorList>
    </citation>
    <scope>NUCLEOTIDE SEQUENCE [LARGE SCALE GENOMIC DNA]</scope>
    <source>
        <strain evidence="12 13">BER2</strain>
    </source>
</reference>
<evidence type="ECO:0000256" key="6">
    <source>
        <dbReference type="ARBA" id="ARBA00022989"/>
    </source>
</evidence>
<evidence type="ECO:0000256" key="9">
    <source>
        <dbReference type="ARBA" id="ARBA00061532"/>
    </source>
</evidence>
<feature type="transmembrane region" description="Helical" evidence="10">
    <location>
        <begin position="324"/>
        <end position="346"/>
    </location>
</feature>
<dbReference type="InterPro" id="IPR051050">
    <property type="entry name" value="Lipid_II_flippase_MurJ/MviN"/>
</dbReference>
<comment type="function">
    <text evidence="8 10 11">Involved in peptidoglycan biosynthesis. Transports lipid-linked peptidoglycan precursors from the inner to the outer leaflet of the cytoplasmic membrane.</text>
</comment>
<dbReference type="AlphaFoldDB" id="A0A150WU77"/>
<feature type="transmembrane region" description="Helical" evidence="10">
    <location>
        <begin position="242"/>
        <end position="267"/>
    </location>
</feature>
<comment type="caution">
    <text evidence="12">The sequence shown here is derived from an EMBL/GenBank/DDBJ whole genome shotgun (WGS) entry which is preliminary data.</text>
</comment>
<evidence type="ECO:0000256" key="5">
    <source>
        <dbReference type="ARBA" id="ARBA00022984"/>
    </source>
</evidence>
<keyword evidence="4 10" id="KW-0133">Cell shape</keyword>
<keyword evidence="7 10" id="KW-0472">Membrane</keyword>
<dbReference type="GO" id="GO:0009252">
    <property type="term" value="P:peptidoglycan biosynthetic process"/>
    <property type="evidence" value="ECO:0007669"/>
    <property type="project" value="UniProtKB-UniRule"/>
</dbReference>
<accession>A0A150WU77</accession>
<dbReference type="UniPathway" id="UPA00219"/>
<dbReference type="GO" id="GO:0071555">
    <property type="term" value="P:cell wall organization"/>
    <property type="evidence" value="ECO:0007669"/>
    <property type="project" value="UniProtKB-UniRule"/>
</dbReference>
<keyword evidence="3 10" id="KW-0812">Transmembrane</keyword>
<feature type="transmembrane region" description="Helical" evidence="10">
    <location>
        <begin position="98"/>
        <end position="116"/>
    </location>
</feature>
<dbReference type="GO" id="GO:0008360">
    <property type="term" value="P:regulation of cell shape"/>
    <property type="evidence" value="ECO:0007669"/>
    <property type="project" value="UniProtKB-UniRule"/>
</dbReference>
<feature type="transmembrane region" description="Helical" evidence="10">
    <location>
        <begin position="201"/>
        <end position="221"/>
    </location>
</feature>
<feature type="transmembrane region" description="Helical" evidence="10">
    <location>
        <begin position="174"/>
        <end position="195"/>
    </location>
</feature>
<evidence type="ECO:0000256" key="11">
    <source>
        <dbReference type="PIRNR" id="PIRNR002869"/>
    </source>
</evidence>
<keyword evidence="2 10" id="KW-1003">Cell membrane</keyword>
<dbReference type="GO" id="GO:0005886">
    <property type="term" value="C:plasma membrane"/>
    <property type="evidence" value="ECO:0007669"/>
    <property type="project" value="UniProtKB-SubCell"/>
</dbReference>
<dbReference type="NCBIfam" id="TIGR01695">
    <property type="entry name" value="murJ_mviN"/>
    <property type="match status" value="1"/>
</dbReference>
<dbReference type="InterPro" id="IPR004268">
    <property type="entry name" value="MurJ"/>
</dbReference>
<dbReference type="CDD" id="cd13123">
    <property type="entry name" value="MATE_MurJ_like"/>
    <property type="match status" value="1"/>
</dbReference>
<evidence type="ECO:0000313" key="12">
    <source>
        <dbReference type="EMBL" id="KYG69946.1"/>
    </source>
</evidence>
<dbReference type="Proteomes" id="UP000075391">
    <property type="component" value="Unassembled WGS sequence"/>
</dbReference>
<dbReference type="HAMAP" id="MF_02078">
    <property type="entry name" value="MurJ_MviN"/>
    <property type="match status" value="1"/>
</dbReference>
<keyword evidence="10 11" id="KW-0961">Cell wall biogenesis/degradation</keyword>
<evidence type="ECO:0000313" key="13">
    <source>
        <dbReference type="Proteomes" id="UP000075391"/>
    </source>
</evidence>
<name>A0A150WU77_BDEBC</name>
<keyword evidence="6 10" id="KW-1133">Transmembrane helix</keyword>
<comment type="pathway">
    <text evidence="10">Cell wall biogenesis; peptidoglycan biosynthesis.</text>
</comment>
<protein>
    <recommendedName>
        <fullName evidence="10">Probable lipid II flippase MurJ</fullName>
    </recommendedName>
</protein>
<feature type="transmembrane region" description="Helical" evidence="10">
    <location>
        <begin position="488"/>
        <end position="509"/>
    </location>
</feature>
<feature type="transmembrane region" description="Helical" evidence="10">
    <location>
        <begin position="287"/>
        <end position="304"/>
    </location>
</feature>
<dbReference type="PRINTS" id="PR01806">
    <property type="entry name" value="VIRFACTRMVIN"/>
</dbReference>
<evidence type="ECO:0000256" key="10">
    <source>
        <dbReference type="HAMAP-Rule" id="MF_02078"/>
    </source>
</evidence>
<dbReference type="GO" id="GO:0034204">
    <property type="term" value="P:lipid translocation"/>
    <property type="evidence" value="ECO:0007669"/>
    <property type="project" value="TreeGrafter"/>
</dbReference>
<evidence type="ECO:0000256" key="7">
    <source>
        <dbReference type="ARBA" id="ARBA00023136"/>
    </source>
</evidence>
<feature type="transmembrane region" description="Helical" evidence="10">
    <location>
        <begin position="366"/>
        <end position="387"/>
    </location>
</feature>
<comment type="similarity">
    <text evidence="9 10 11">Belongs to the MurJ/MviN family.</text>
</comment>
<feature type="transmembrane region" description="Helical" evidence="10">
    <location>
        <begin position="420"/>
        <end position="445"/>
    </location>
</feature>
<dbReference type="PANTHER" id="PTHR47019">
    <property type="entry name" value="LIPID II FLIPPASE MURJ"/>
    <property type="match status" value="1"/>
</dbReference>
<dbReference type="EMBL" id="LUKF01000003">
    <property type="protein sequence ID" value="KYG69946.1"/>
    <property type="molecule type" value="Genomic_DNA"/>
</dbReference>
<gene>
    <name evidence="10" type="primary">murJ</name>
    <name evidence="12" type="ORF">AZI85_14670</name>
</gene>
<evidence type="ECO:0000256" key="8">
    <source>
        <dbReference type="ARBA" id="ARBA00060041"/>
    </source>
</evidence>
<dbReference type="PIRSF" id="PIRSF002869">
    <property type="entry name" value="MviN"/>
    <property type="match status" value="1"/>
</dbReference>
<evidence type="ECO:0000256" key="2">
    <source>
        <dbReference type="ARBA" id="ARBA00022475"/>
    </source>
</evidence>
<dbReference type="OrthoDB" id="5288492at2"/>